<evidence type="ECO:0000256" key="3">
    <source>
        <dbReference type="ARBA" id="ARBA00022722"/>
    </source>
</evidence>
<dbReference type="AlphaFoldDB" id="A0A1I5LRU0"/>
<evidence type="ECO:0000256" key="4">
    <source>
        <dbReference type="ARBA" id="ARBA00022723"/>
    </source>
</evidence>
<dbReference type="PANTHER" id="PTHR15822">
    <property type="entry name" value="TRAF AND TNF RECEPTOR-ASSOCIATED PROTEIN"/>
    <property type="match status" value="1"/>
</dbReference>
<dbReference type="RefSeq" id="WP_244275936.1">
    <property type="nucleotide sequence ID" value="NZ_FOWR01000006.1"/>
</dbReference>
<dbReference type="GO" id="GO:0005737">
    <property type="term" value="C:cytoplasm"/>
    <property type="evidence" value="ECO:0007669"/>
    <property type="project" value="TreeGrafter"/>
</dbReference>
<dbReference type="GO" id="GO:0070260">
    <property type="term" value="F:5'-tyrosyl-DNA phosphodiesterase activity"/>
    <property type="evidence" value="ECO:0007669"/>
    <property type="project" value="TreeGrafter"/>
</dbReference>
<evidence type="ECO:0000313" key="10">
    <source>
        <dbReference type="EMBL" id="SFO99965.1"/>
    </source>
</evidence>
<accession>A0A1I5LRU0</accession>
<sequence length="345" mass="39822">MERKDNKERNTTFMRFSVTDSSCVKNSVFPFSIASSRQAVNTSAWRDILAFALLSLFFTHSAHASLSIATWNMEWLSDKNDMIQSKRTKDDYLMLKTVSAVINPDLIAFQEVDSEDVLAKVLDINEYNIYLSDRKARFKHSRGSGQFTGWAVRKGISVIDHPDYKPLGLPTFLSDGNLRYGAYIEVEREGKPSLHLLSIHLKSGCFETPVRRNNSCKKLDRQIEALSVWINTRTKLNEEFVVAGDFNHYLNDKNEWVWKALIKEVGEENVVNLTQNTKSKCKARKYNYRTKRWEHVVYRKLIDHIIASPGAIDVVIPPKTKQYQYSYHAVATYRLTDHCPILVEM</sequence>
<feature type="domain" description="Endonuclease/exonuclease/phosphatase" evidence="9">
    <location>
        <begin position="69"/>
        <end position="310"/>
    </location>
</feature>
<organism evidence="10 11">
    <name type="scientific">Enterovibrio norvegicus DSM 15893</name>
    <dbReference type="NCBI Taxonomy" id="1121869"/>
    <lineage>
        <taxon>Bacteria</taxon>
        <taxon>Pseudomonadati</taxon>
        <taxon>Pseudomonadota</taxon>
        <taxon>Gammaproteobacteria</taxon>
        <taxon>Vibrionales</taxon>
        <taxon>Vibrionaceae</taxon>
        <taxon>Enterovibrio</taxon>
    </lineage>
</organism>
<keyword evidence="7" id="KW-0460">Magnesium</keyword>
<keyword evidence="10" id="KW-0269">Exonuclease</keyword>
<dbReference type="GeneID" id="35872308"/>
<evidence type="ECO:0000256" key="1">
    <source>
        <dbReference type="ARBA" id="ARBA00001936"/>
    </source>
</evidence>
<comment type="cofactor">
    <cofactor evidence="2">
        <name>Mg(2+)</name>
        <dbReference type="ChEBI" id="CHEBI:18420"/>
    </cofactor>
</comment>
<dbReference type="PANTHER" id="PTHR15822:SF4">
    <property type="entry name" value="TYROSYL-DNA PHOSPHODIESTERASE 2"/>
    <property type="match status" value="1"/>
</dbReference>
<keyword evidence="6" id="KW-0378">Hydrolase</keyword>
<protein>
    <submittedName>
        <fullName evidence="10">Exonuclease III</fullName>
    </submittedName>
</protein>
<dbReference type="EMBL" id="FOWR01000006">
    <property type="protein sequence ID" value="SFO99965.1"/>
    <property type="molecule type" value="Genomic_DNA"/>
</dbReference>
<evidence type="ECO:0000256" key="7">
    <source>
        <dbReference type="ARBA" id="ARBA00022842"/>
    </source>
</evidence>
<dbReference type="Proteomes" id="UP000182692">
    <property type="component" value="Unassembled WGS sequence"/>
</dbReference>
<keyword evidence="8" id="KW-0234">DNA repair</keyword>
<evidence type="ECO:0000256" key="8">
    <source>
        <dbReference type="ARBA" id="ARBA00023204"/>
    </source>
</evidence>
<reference evidence="10 11" key="1">
    <citation type="submission" date="2016-10" db="EMBL/GenBank/DDBJ databases">
        <authorList>
            <person name="de Groot N.N."/>
        </authorList>
    </citation>
    <scope>NUCLEOTIDE SEQUENCE [LARGE SCALE GENOMIC DNA]</scope>
    <source>
        <strain evidence="10 11">DSM 15893</strain>
    </source>
</reference>
<dbReference type="InterPro" id="IPR005135">
    <property type="entry name" value="Endo/exonuclease/phosphatase"/>
</dbReference>
<comment type="cofactor">
    <cofactor evidence="1">
        <name>Mn(2+)</name>
        <dbReference type="ChEBI" id="CHEBI:29035"/>
    </cofactor>
</comment>
<keyword evidence="4" id="KW-0479">Metal-binding</keyword>
<evidence type="ECO:0000256" key="6">
    <source>
        <dbReference type="ARBA" id="ARBA00022801"/>
    </source>
</evidence>
<dbReference type="GO" id="GO:0003697">
    <property type="term" value="F:single-stranded DNA binding"/>
    <property type="evidence" value="ECO:0007669"/>
    <property type="project" value="TreeGrafter"/>
</dbReference>
<dbReference type="GO" id="GO:0006302">
    <property type="term" value="P:double-strand break repair"/>
    <property type="evidence" value="ECO:0007669"/>
    <property type="project" value="TreeGrafter"/>
</dbReference>
<proteinExistence type="predicted"/>
<dbReference type="SUPFAM" id="SSF56219">
    <property type="entry name" value="DNase I-like"/>
    <property type="match status" value="1"/>
</dbReference>
<dbReference type="STRING" id="1121869.SAMN03084138_01041"/>
<dbReference type="InterPro" id="IPR051547">
    <property type="entry name" value="TDP2-like"/>
</dbReference>
<evidence type="ECO:0000313" key="11">
    <source>
        <dbReference type="Proteomes" id="UP000182692"/>
    </source>
</evidence>
<dbReference type="InterPro" id="IPR036691">
    <property type="entry name" value="Endo/exonu/phosph_ase_sf"/>
</dbReference>
<name>A0A1I5LRU0_9GAMM</name>
<dbReference type="Pfam" id="PF03372">
    <property type="entry name" value="Exo_endo_phos"/>
    <property type="match status" value="1"/>
</dbReference>
<evidence type="ECO:0000256" key="2">
    <source>
        <dbReference type="ARBA" id="ARBA00001946"/>
    </source>
</evidence>
<evidence type="ECO:0000256" key="5">
    <source>
        <dbReference type="ARBA" id="ARBA00022763"/>
    </source>
</evidence>
<keyword evidence="5" id="KW-0227">DNA damage</keyword>
<dbReference type="GO" id="GO:0046872">
    <property type="term" value="F:metal ion binding"/>
    <property type="evidence" value="ECO:0007669"/>
    <property type="project" value="UniProtKB-KW"/>
</dbReference>
<keyword evidence="3" id="KW-0540">Nuclease</keyword>
<gene>
    <name evidence="10" type="ORF">SAMN03084138_01041</name>
</gene>
<evidence type="ECO:0000259" key="9">
    <source>
        <dbReference type="Pfam" id="PF03372"/>
    </source>
</evidence>
<dbReference type="GO" id="GO:0004527">
    <property type="term" value="F:exonuclease activity"/>
    <property type="evidence" value="ECO:0007669"/>
    <property type="project" value="UniProtKB-KW"/>
</dbReference>
<dbReference type="Gene3D" id="3.60.10.10">
    <property type="entry name" value="Endonuclease/exonuclease/phosphatase"/>
    <property type="match status" value="1"/>
</dbReference>